<comment type="caution">
    <text evidence="2">The sequence shown here is derived from an EMBL/GenBank/DDBJ whole genome shotgun (WGS) entry which is preliminary data.</text>
</comment>
<dbReference type="InterPro" id="IPR006571">
    <property type="entry name" value="TLDc_dom"/>
</dbReference>
<dbReference type="OrthoDB" id="2439862at2759"/>
<dbReference type="Proteomes" id="UP000789570">
    <property type="component" value="Unassembled WGS sequence"/>
</dbReference>
<evidence type="ECO:0000313" key="2">
    <source>
        <dbReference type="EMBL" id="CAG8690825.1"/>
    </source>
</evidence>
<accession>A0A9N9HM43</accession>
<sequence length="218" mass="25470">MDLFKYFLDNDNKPDHKPKSQSTKEIKRVDSANIDSKVITDKHVKLISKWINWSDVDAGRFTLLFYRIDVKYEFKLLFRGSRDGFTCEKLRELCDNQTRTVTIIKVKGGDEILGGYNPVAWNPGYRDLYYMYTKESFIFSFNDKSNVENCILSRVKDNGFAIRDGVTVSPSFGKTDLFINKDILTKGKCKKDTYEKAIRKAKDNFVIEEYEVFQVIQR</sequence>
<dbReference type="AlphaFoldDB" id="A0A9N9HM43"/>
<gene>
    <name evidence="2" type="ORF">FCALED_LOCUS12949</name>
</gene>
<evidence type="ECO:0000313" key="3">
    <source>
        <dbReference type="Proteomes" id="UP000789570"/>
    </source>
</evidence>
<protein>
    <submittedName>
        <fullName evidence="2">14077_t:CDS:1</fullName>
    </submittedName>
</protein>
<name>A0A9N9HM43_9GLOM</name>
<reference evidence="2" key="1">
    <citation type="submission" date="2021-06" db="EMBL/GenBank/DDBJ databases">
        <authorList>
            <person name="Kallberg Y."/>
            <person name="Tangrot J."/>
            <person name="Rosling A."/>
        </authorList>
    </citation>
    <scope>NUCLEOTIDE SEQUENCE</scope>
    <source>
        <strain evidence="2">UK204</strain>
    </source>
</reference>
<dbReference type="EMBL" id="CAJVPQ010006923">
    <property type="protein sequence ID" value="CAG8690825.1"/>
    <property type="molecule type" value="Genomic_DNA"/>
</dbReference>
<proteinExistence type="predicted"/>
<evidence type="ECO:0000259" key="1">
    <source>
        <dbReference type="PROSITE" id="PS51886"/>
    </source>
</evidence>
<dbReference type="PROSITE" id="PS51886">
    <property type="entry name" value="TLDC"/>
    <property type="match status" value="1"/>
</dbReference>
<keyword evidence="3" id="KW-1185">Reference proteome</keyword>
<feature type="domain" description="TLDc" evidence="1">
    <location>
        <begin position="37"/>
        <end position="216"/>
    </location>
</feature>
<organism evidence="2 3">
    <name type="scientific">Funneliformis caledonium</name>
    <dbReference type="NCBI Taxonomy" id="1117310"/>
    <lineage>
        <taxon>Eukaryota</taxon>
        <taxon>Fungi</taxon>
        <taxon>Fungi incertae sedis</taxon>
        <taxon>Mucoromycota</taxon>
        <taxon>Glomeromycotina</taxon>
        <taxon>Glomeromycetes</taxon>
        <taxon>Glomerales</taxon>
        <taxon>Glomeraceae</taxon>
        <taxon>Funneliformis</taxon>
    </lineage>
</organism>
<dbReference type="Pfam" id="PF07534">
    <property type="entry name" value="TLD"/>
    <property type="match status" value="1"/>
</dbReference>